<gene>
    <name evidence="2" type="ORF">B9G98_02642</name>
</gene>
<feature type="compositionally biased region" description="Low complexity" evidence="1">
    <location>
        <begin position="86"/>
        <end position="99"/>
    </location>
</feature>
<dbReference type="RefSeq" id="XP_024664967.1">
    <property type="nucleotide sequence ID" value="XM_024809199.1"/>
</dbReference>
<feature type="compositionally biased region" description="Low complexity" evidence="1">
    <location>
        <begin position="328"/>
        <end position="345"/>
    </location>
</feature>
<feature type="compositionally biased region" description="Basic and acidic residues" evidence="1">
    <location>
        <begin position="490"/>
        <end position="597"/>
    </location>
</feature>
<dbReference type="GeneID" id="36516390"/>
<evidence type="ECO:0000313" key="2">
    <source>
        <dbReference type="EMBL" id="PRT55022.1"/>
    </source>
</evidence>
<reference evidence="2 3" key="1">
    <citation type="submission" date="2017-04" db="EMBL/GenBank/DDBJ databases">
        <title>Genome sequencing of [Candida] sorbophila.</title>
        <authorList>
            <person name="Ahn J.O."/>
        </authorList>
    </citation>
    <scope>NUCLEOTIDE SEQUENCE [LARGE SCALE GENOMIC DNA]</scope>
    <source>
        <strain evidence="2 3">DS02</strain>
    </source>
</reference>
<keyword evidence="3" id="KW-1185">Reference proteome</keyword>
<feature type="compositionally biased region" description="Basic and acidic residues" evidence="1">
    <location>
        <begin position="822"/>
        <end position="834"/>
    </location>
</feature>
<dbReference type="EMBL" id="NDIQ01000021">
    <property type="protein sequence ID" value="PRT55022.1"/>
    <property type="molecule type" value="Genomic_DNA"/>
</dbReference>
<feature type="region of interest" description="Disordered" evidence="1">
    <location>
        <begin position="809"/>
        <end position="1006"/>
    </location>
</feature>
<feature type="compositionally biased region" description="Basic residues" evidence="1">
    <location>
        <begin position="186"/>
        <end position="201"/>
    </location>
</feature>
<feature type="compositionally biased region" description="Basic and acidic residues" evidence="1">
    <location>
        <begin position="302"/>
        <end position="321"/>
    </location>
</feature>
<comment type="caution">
    <text evidence="2">The sequence shown here is derived from an EMBL/GenBank/DDBJ whole genome shotgun (WGS) entry which is preliminary data.</text>
</comment>
<feature type="compositionally biased region" description="Basic and acidic residues" evidence="1">
    <location>
        <begin position="467"/>
        <end position="476"/>
    </location>
</feature>
<protein>
    <submittedName>
        <fullName evidence="2">Uncharacterized protein</fullName>
    </submittedName>
</protein>
<feature type="compositionally biased region" description="Polar residues" evidence="1">
    <location>
        <begin position="274"/>
        <end position="284"/>
    </location>
</feature>
<name>A0A2T0FJ43_9ASCO</name>
<feature type="compositionally biased region" description="Basic and acidic residues" evidence="1">
    <location>
        <begin position="959"/>
        <end position="969"/>
    </location>
</feature>
<feature type="region of interest" description="Disordered" evidence="1">
    <location>
        <begin position="747"/>
        <end position="784"/>
    </location>
</feature>
<feature type="compositionally biased region" description="Basic and acidic residues" evidence="1">
    <location>
        <begin position="108"/>
        <end position="146"/>
    </location>
</feature>
<dbReference type="AlphaFoldDB" id="A0A2T0FJ43"/>
<accession>A0A2T0FJ43</accession>
<organism evidence="2 3">
    <name type="scientific">Wickerhamiella sorbophila</name>
    <dbReference type="NCBI Taxonomy" id="45607"/>
    <lineage>
        <taxon>Eukaryota</taxon>
        <taxon>Fungi</taxon>
        <taxon>Dikarya</taxon>
        <taxon>Ascomycota</taxon>
        <taxon>Saccharomycotina</taxon>
        <taxon>Dipodascomycetes</taxon>
        <taxon>Dipodascales</taxon>
        <taxon>Trichomonascaceae</taxon>
        <taxon>Wickerhamiella</taxon>
    </lineage>
</organism>
<feature type="region of interest" description="Disordered" evidence="1">
    <location>
        <begin position="22"/>
        <end position="692"/>
    </location>
</feature>
<feature type="compositionally biased region" description="Basic and acidic residues" evidence="1">
    <location>
        <begin position="22"/>
        <end position="76"/>
    </location>
</feature>
<feature type="compositionally biased region" description="Basic and acidic residues" evidence="1">
    <location>
        <begin position="369"/>
        <end position="410"/>
    </location>
</feature>
<feature type="compositionally biased region" description="Basic residues" evidence="1">
    <location>
        <begin position="903"/>
        <end position="914"/>
    </location>
</feature>
<dbReference type="OrthoDB" id="6375767at2759"/>
<feature type="compositionally biased region" description="Basic and acidic residues" evidence="1">
    <location>
        <begin position="176"/>
        <end position="185"/>
    </location>
</feature>
<dbReference type="Proteomes" id="UP000238350">
    <property type="component" value="Unassembled WGS sequence"/>
</dbReference>
<feature type="compositionally biased region" description="Low complexity" evidence="1">
    <location>
        <begin position="439"/>
        <end position="449"/>
    </location>
</feature>
<evidence type="ECO:0000256" key="1">
    <source>
        <dbReference type="SAM" id="MobiDB-lite"/>
    </source>
</evidence>
<proteinExistence type="predicted"/>
<sequence length="1006" mass="115294">MPESPRDGKVSEFLREVKELDKSVERQDSLRTHRLERDIMEDRQRRRDAASSDRYDDRYDNRHDDRYDDRLRRERSDDYDDERASNRSSARVSQSSSRQWVDEDDDMEPSRSNDSRRVPGRDREKYNRWVEEHKAHREPSRREEAPYRSGGFSKKLLGGGPLVKTKKPLLGALFKDPGRHSEGGSHHHHHHHHPHRPHRRQERSPSPSRDRGRDDDSYDSRRTDDRRSERSSYSSREREHHIDPLRKPTQLVTHSVSHSGDIMRQAAHPMHRSGQYNRVYNTPASERLKDFDTTEDDENDEERFRRLAERERELARERDQQSDGGGSRTSSVRSSKTQPSYSSSKSAEKSDEAGGDDAPALPSRPGRVSSRDDKLERLRQLRSSKQSDEPDLDSDHKDNRASERPRREFSSDEENGTPKKPSSVSNSDSDVSDSESKAKNPSAKKPSASYYGAPTRSTPAFIKSAVGRREDDRGESESEEEIRIPNPVPRTERSFVESAREKVPPTQRRELPDRSKLWRPEPRDRSPRRESDYEMKLGARDRSPRRNFEREESPHARRPSPRRDVDHAERSRARDRSPRRNVDEMPRARDRSPRRGSDYGMKPNARDSSPRRKFDREESSRGRDLSPHRDVDYEELPRARDRSPREARRSTRQRSPEREYDREEPSGRFDRLPRKEPLPTPPTNRKVSHGLNTAKANLKSVGLREVSPEAINAGDGFQPPRLRSISPEKRTDTAIDEAEERIANLKLKKPPPRKVSAPKPAEAATKLKELRGVEPAPVRKESVPEALKKLESLKPSGVVKHDVVDEHKEAVKSGKQQLKNVEQQKRDVRDEMKEMVQSQKASLKRSESPPPPPAPRSQGFADDLSSVLMRGPSRESLGGGPLRRTSTIDSDSSADQHLDHMTKSRPKGPKRRLPASHSSSHEDLVDTPSNAAIKERDITPSRIGSGGGRAKFDTSFLNAEEKPDDERKAPIKLPTGKQQSDDSEDEDVRKARLAALAKKKPPKRTA</sequence>
<feature type="compositionally biased region" description="Basic residues" evidence="1">
    <location>
        <begin position="997"/>
        <end position="1006"/>
    </location>
</feature>
<evidence type="ECO:0000313" key="3">
    <source>
        <dbReference type="Proteomes" id="UP000238350"/>
    </source>
</evidence>
<feature type="compositionally biased region" description="Basic and acidic residues" evidence="1">
    <location>
        <begin position="604"/>
        <end position="677"/>
    </location>
</feature>
<feature type="compositionally biased region" description="Basic and acidic residues" evidence="1">
    <location>
        <begin position="765"/>
        <end position="784"/>
    </location>
</feature>
<feature type="compositionally biased region" description="Polar residues" evidence="1">
    <location>
        <begin position="884"/>
        <end position="893"/>
    </location>
</feature>
<feature type="compositionally biased region" description="Basic and acidic residues" evidence="1">
    <location>
        <begin position="208"/>
        <end position="246"/>
    </location>
</feature>
<feature type="region of interest" description="Disordered" evidence="1">
    <location>
        <begin position="709"/>
        <end position="734"/>
    </location>
</feature>